<dbReference type="Proteomes" id="UP000095453">
    <property type="component" value="Unassembled WGS sequence"/>
</dbReference>
<dbReference type="CDD" id="cd02042">
    <property type="entry name" value="ParAB_family"/>
    <property type="match status" value="1"/>
</dbReference>
<dbReference type="InterPro" id="IPR002586">
    <property type="entry name" value="CobQ/CobB/MinD/ParA_Nub-bd_dom"/>
</dbReference>
<organism evidence="2 3">
    <name type="scientific">Roseburia inulinivorans</name>
    <dbReference type="NCBI Taxonomy" id="360807"/>
    <lineage>
        <taxon>Bacteria</taxon>
        <taxon>Bacillati</taxon>
        <taxon>Bacillota</taxon>
        <taxon>Clostridia</taxon>
        <taxon>Lachnospirales</taxon>
        <taxon>Lachnospiraceae</taxon>
        <taxon>Roseburia</taxon>
    </lineage>
</organism>
<dbReference type="RefSeq" id="WP_055168044.1">
    <property type="nucleotide sequence ID" value="NZ_CYXX01000004.1"/>
</dbReference>
<dbReference type="InterPro" id="IPR050678">
    <property type="entry name" value="DNA_Partitioning_ATPase"/>
</dbReference>
<name>A0A173S5G1_9FIRM</name>
<accession>A0A173S5G1</accession>
<dbReference type="Gene3D" id="3.40.50.300">
    <property type="entry name" value="P-loop containing nucleotide triphosphate hydrolases"/>
    <property type="match status" value="1"/>
</dbReference>
<dbReference type="PIRSF" id="PIRSF009320">
    <property type="entry name" value="Nuc_binding_HP_1000"/>
    <property type="match status" value="1"/>
</dbReference>
<gene>
    <name evidence="2" type="ORF">ERS852444_00783</name>
</gene>
<dbReference type="PANTHER" id="PTHR13696">
    <property type="entry name" value="P-LOOP CONTAINING NUCLEOSIDE TRIPHOSPHATE HYDROLASE"/>
    <property type="match status" value="1"/>
</dbReference>
<protein>
    <submittedName>
        <fullName evidence="2">Flp pilus assembly protein, ATPase CpaE</fullName>
    </submittedName>
</protein>
<proteinExistence type="predicted"/>
<reference evidence="2 3" key="1">
    <citation type="submission" date="2015-09" db="EMBL/GenBank/DDBJ databases">
        <authorList>
            <consortium name="Pathogen Informatics"/>
        </authorList>
    </citation>
    <scope>NUCLEOTIDE SEQUENCE [LARGE SCALE GENOMIC DNA]</scope>
    <source>
        <strain evidence="2 3">2789STDY5608887</strain>
    </source>
</reference>
<dbReference type="SUPFAM" id="SSF52540">
    <property type="entry name" value="P-loop containing nucleoside triphosphate hydrolases"/>
    <property type="match status" value="1"/>
</dbReference>
<dbReference type="PANTHER" id="PTHR13696:SF96">
    <property type="entry name" value="COBQ_COBB_MIND_PARA NUCLEOTIDE BINDING DOMAIN-CONTAINING PROTEIN"/>
    <property type="match status" value="1"/>
</dbReference>
<feature type="domain" description="CobQ/CobB/MinD/ParA nucleotide binding" evidence="1">
    <location>
        <begin position="4"/>
        <end position="160"/>
    </location>
</feature>
<evidence type="ECO:0000313" key="3">
    <source>
        <dbReference type="Proteomes" id="UP000095453"/>
    </source>
</evidence>
<dbReference type="Pfam" id="PF01656">
    <property type="entry name" value="CbiA"/>
    <property type="match status" value="1"/>
</dbReference>
<sequence>MYTILMLNQKGGVGKTTIADELSFALERRGKTVAFVTTDPQGGSVHEVCDDPDFAEECDFQVVDTAGVLVGGVNDWCRAANLILVPMLPSTRDMEPTLRTLDIVRESGTGAKAYVIVNNFYAYGTLDRQLVEYLEGEEVPIIAKIPRAVALSRAAAAGVSVADYDPKSHVVAPIELLADSVLNEEEKNNG</sequence>
<dbReference type="InterPro" id="IPR027417">
    <property type="entry name" value="P-loop_NTPase"/>
</dbReference>
<dbReference type="EMBL" id="CYXX01000004">
    <property type="protein sequence ID" value="CUM85206.1"/>
    <property type="molecule type" value="Genomic_DNA"/>
</dbReference>
<dbReference type="AlphaFoldDB" id="A0A173S5G1"/>
<evidence type="ECO:0000259" key="1">
    <source>
        <dbReference type="Pfam" id="PF01656"/>
    </source>
</evidence>
<evidence type="ECO:0000313" key="2">
    <source>
        <dbReference type="EMBL" id="CUM85206.1"/>
    </source>
</evidence>